<organism evidence="1 2">
    <name type="scientific">Citrobacter amalonaticus Y19</name>
    <dbReference type="NCBI Taxonomy" id="1261127"/>
    <lineage>
        <taxon>Bacteria</taxon>
        <taxon>Pseudomonadati</taxon>
        <taxon>Pseudomonadota</taxon>
        <taxon>Gammaproteobacteria</taxon>
        <taxon>Enterobacterales</taxon>
        <taxon>Enterobacteriaceae</taxon>
        <taxon>Citrobacter</taxon>
    </lineage>
</organism>
<dbReference type="PATRIC" id="fig|1261127.3.peg.4687"/>
<dbReference type="EMBL" id="CP011132">
    <property type="protein sequence ID" value="AKE61153.1"/>
    <property type="molecule type" value="Genomic_DNA"/>
</dbReference>
<gene>
    <name evidence="1" type="ORF">F384_22605</name>
</gene>
<dbReference type="KEGG" id="cama:F384_22605"/>
<dbReference type="Proteomes" id="UP000034085">
    <property type="component" value="Chromosome"/>
</dbReference>
<dbReference type="HOGENOM" id="CLU_204438_0_0_6"/>
<proteinExistence type="predicted"/>
<evidence type="ECO:0000313" key="1">
    <source>
        <dbReference type="EMBL" id="AKE61153.1"/>
    </source>
</evidence>
<dbReference type="OrthoDB" id="6627156at2"/>
<dbReference type="RefSeq" id="WP_046493965.1">
    <property type="nucleotide sequence ID" value="NZ_CP011132.1"/>
</dbReference>
<dbReference type="AlphaFoldDB" id="A0A0F6RHR2"/>
<sequence length="65" mass="7002">MAKVIITLTDLGKGLDVQCRVEPDSNDSDRLQAVAAAVGYGLAGHVNEKIRNALNKTSKEKKNVH</sequence>
<reference evidence="1 2" key="1">
    <citation type="journal article" date="2013" name="Appl. Microbiol. Biotechnol.">
        <title>Glycerol assimilation and production of 1,3-propanediol by Citrobacter amalonaticus Y19.</title>
        <authorList>
            <person name="Ainala S.K."/>
            <person name="Ashok S."/>
            <person name="Ko Y."/>
            <person name="Park S."/>
        </authorList>
    </citation>
    <scope>NUCLEOTIDE SEQUENCE [LARGE SCALE GENOMIC DNA]</scope>
    <source>
        <strain evidence="1 2">Y19</strain>
    </source>
</reference>
<evidence type="ECO:0000313" key="2">
    <source>
        <dbReference type="Proteomes" id="UP000034085"/>
    </source>
</evidence>
<protein>
    <submittedName>
        <fullName evidence="1">Uncharacterized protein</fullName>
    </submittedName>
</protein>
<accession>A0A0F6RHR2</accession>
<name>A0A0F6RHR2_CITAM</name>